<name>A0A8H4VQF9_9AGAR</name>
<accession>A0A8H4VQF9</accession>
<dbReference type="Proteomes" id="UP000521872">
    <property type="component" value="Unassembled WGS sequence"/>
</dbReference>
<evidence type="ECO:0000313" key="6">
    <source>
        <dbReference type="Proteomes" id="UP000521872"/>
    </source>
</evidence>
<feature type="domain" description="Amidase" evidence="4">
    <location>
        <begin position="155"/>
        <end position="595"/>
    </location>
</feature>
<evidence type="ECO:0000256" key="3">
    <source>
        <dbReference type="PIRSR" id="PIRSR001221-1"/>
    </source>
</evidence>
<dbReference type="AlphaFoldDB" id="A0A8H4VQF9"/>
<sequence>MFRSCRYFPLLSFPHSTHNSSDCVYSKDMLFSFSPSAHQRACAWKQAEREAKITSLPATYTAPLSPTEQSIHALPLSQLVAQCQTGKLAPSAIMLAYAKKALQAHEKTNCLSDVMFEEALAIPTVANWGPGVDDADAGGACGSVGGSMGGGRERERSLMGVPVSIKDTIDIEGHDSTIGFSRYVNDPAKSSSAIVQLLQDAGALIHAKTTVPTGLLSLETVSHVFGRTTNPYNPEFTAGASTGGGGALVALGGSKIEIGTDLAGSCRIPAHFCGVWSLKGSSGRFPSWGNRSSMPGLQAVPLVVSPLAGSLDDLREFWKRVILAEPWQYDHTCVPIPWQNVNLQDEGRKLKWGVIWEDGTIPPSPACKRALSTVITALKKQGHEVVEFQPPDVFEGLKIGYQLLFSDGGQQIRDTLQPGESLTPAAQTILDLLNLPKLLKRLLAFFTRSSDPISSQLYSIMHGKSVMEDRENVRRREEYKAEWARKWREEGLDFVLTVPLSMPALRNGTSERTTLMSAGYAFLFSLLDYPAGILPITHVSASLDALPPNFFTSEAFKSMPSIARQAYGVYDPEAMEGLPVGVQVVGRRLEEEKVLEGMRVVEGALREVGVVFGGMQVV</sequence>
<dbReference type="PIRSF" id="PIRSF001221">
    <property type="entry name" value="Amidase_fungi"/>
    <property type="match status" value="1"/>
</dbReference>
<dbReference type="GO" id="GO:0016787">
    <property type="term" value="F:hydrolase activity"/>
    <property type="evidence" value="ECO:0007669"/>
    <property type="project" value="UniProtKB-KW"/>
</dbReference>
<dbReference type="SUPFAM" id="SSF75304">
    <property type="entry name" value="Amidase signature (AS) enzymes"/>
    <property type="match status" value="1"/>
</dbReference>
<feature type="active site" description="Charge relay system" evidence="3">
    <location>
        <position position="166"/>
    </location>
</feature>
<keyword evidence="6" id="KW-1185">Reference proteome</keyword>
<comment type="caution">
    <text evidence="5">The sequence shown here is derived from an EMBL/GenBank/DDBJ whole genome shotgun (WGS) entry which is preliminary data.</text>
</comment>
<feature type="active site" description="Acyl-ester intermediate" evidence="3">
    <location>
        <position position="241"/>
    </location>
</feature>
<comment type="similarity">
    <text evidence="1">Belongs to the amidase family.</text>
</comment>
<dbReference type="PANTHER" id="PTHR46072:SF10">
    <property type="entry name" value="ACETAMIDASE"/>
    <property type="match status" value="1"/>
</dbReference>
<evidence type="ECO:0000313" key="5">
    <source>
        <dbReference type="EMBL" id="KAF4616319.1"/>
    </source>
</evidence>
<dbReference type="PANTHER" id="PTHR46072">
    <property type="entry name" value="AMIDASE-RELATED-RELATED"/>
    <property type="match status" value="1"/>
</dbReference>
<gene>
    <name evidence="5" type="ORF">D9613_008378</name>
</gene>
<evidence type="ECO:0000256" key="1">
    <source>
        <dbReference type="ARBA" id="ARBA00009199"/>
    </source>
</evidence>
<organism evidence="5 6">
    <name type="scientific">Agrocybe pediades</name>
    <dbReference type="NCBI Taxonomy" id="84607"/>
    <lineage>
        <taxon>Eukaryota</taxon>
        <taxon>Fungi</taxon>
        <taxon>Dikarya</taxon>
        <taxon>Basidiomycota</taxon>
        <taxon>Agaricomycotina</taxon>
        <taxon>Agaricomycetes</taxon>
        <taxon>Agaricomycetidae</taxon>
        <taxon>Agaricales</taxon>
        <taxon>Agaricineae</taxon>
        <taxon>Strophariaceae</taxon>
        <taxon>Agrocybe</taxon>
    </lineage>
</organism>
<dbReference type="InterPro" id="IPR036928">
    <property type="entry name" value="AS_sf"/>
</dbReference>
<dbReference type="Pfam" id="PF01425">
    <property type="entry name" value="Amidase"/>
    <property type="match status" value="1"/>
</dbReference>
<evidence type="ECO:0000259" key="4">
    <source>
        <dbReference type="Pfam" id="PF01425"/>
    </source>
</evidence>
<dbReference type="EMBL" id="JAACJL010000031">
    <property type="protein sequence ID" value="KAF4616319.1"/>
    <property type="molecule type" value="Genomic_DNA"/>
</dbReference>
<dbReference type="InterPro" id="IPR023631">
    <property type="entry name" value="Amidase_dom"/>
</dbReference>
<evidence type="ECO:0000256" key="2">
    <source>
        <dbReference type="ARBA" id="ARBA00022801"/>
    </source>
</evidence>
<feature type="active site" description="Acyl-ester intermediate" evidence="3">
    <location>
        <position position="265"/>
    </location>
</feature>
<keyword evidence="2" id="KW-0378">Hydrolase</keyword>
<dbReference type="Gene3D" id="3.90.1300.10">
    <property type="entry name" value="Amidase signature (AS) domain"/>
    <property type="match status" value="1"/>
</dbReference>
<protein>
    <recommendedName>
        <fullName evidence="4">Amidase domain-containing protein</fullName>
    </recommendedName>
</protein>
<reference evidence="5 6" key="1">
    <citation type="submission" date="2019-12" db="EMBL/GenBank/DDBJ databases">
        <authorList>
            <person name="Floudas D."/>
            <person name="Bentzer J."/>
            <person name="Ahren D."/>
            <person name="Johansson T."/>
            <person name="Persson P."/>
            <person name="Tunlid A."/>
        </authorList>
    </citation>
    <scope>NUCLEOTIDE SEQUENCE [LARGE SCALE GENOMIC DNA]</scope>
    <source>
        <strain evidence="5 6">CBS 102.39</strain>
    </source>
</reference>
<proteinExistence type="inferred from homology"/>